<dbReference type="Pfam" id="PF12222">
    <property type="entry name" value="PNGaseA"/>
    <property type="match status" value="1"/>
</dbReference>
<dbReference type="OrthoDB" id="1612078at2759"/>
<reference evidence="4" key="1">
    <citation type="submission" date="2020-05" db="EMBL/GenBank/DDBJ databases">
        <title>WGS assembly of Panicum virgatum.</title>
        <authorList>
            <person name="Lovell J.T."/>
            <person name="Jenkins J."/>
            <person name="Shu S."/>
            <person name="Juenger T.E."/>
            <person name="Schmutz J."/>
        </authorList>
    </citation>
    <scope>NUCLEOTIDE SEQUENCE</scope>
    <source>
        <strain evidence="4">AP13</strain>
    </source>
</reference>
<protein>
    <recommendedName>
        <fullName evidence="3">Peptide N-acetyl-beta-D-glucosaminyl asparaginase amidase A N-terminal domain-containing protein</fullName>
    </recommendedName>
</protein>
<dbReference type="Proteomes" id="UP000823388">
    <property type="component" value="Chromosome 5N"/>
</dbReference>
<dbReference type="AlphaFoldDB" id="A0A8T0RM78"/>
<name>A0A8T0RM78_PANVG</name>
<organism evidence="4 5">
    <name type="scientific">Panicum virgatum</name>
    <name type="common">Blackwell switchgrass</name>
    <dbReference type="NCBI Taxonomy" id="38727"/>
    <lineage>
        <taxon>Eukaryota</taxon>
        <taxon>Viridiplantae</taxon>
        <taxon>Streptophyta</taxon>
        <taxon>Embryophyta</taxon>
        <taxon>Tracheophyta</taxon>
        <taxon>Spermatophyta</taxon>
        <taxon>Magnoliopsida</taxon>
        <taxon>Liliopsida</taxon>
        <taxon>Poales</taxon>
        <taxon>Poaceae</taxon>
        <taxon>PACMAD clade</taxon>
        <taxon>Panicoideae</taxon>
        <taxon>Panicodae</taxon>
        <taxon>Paniceae</taxon>
        <taxon>Panicinae</taxon>
        <taxon>Panicum</taxon>
        <taxon>Panicum sect. Hiantes</taxon>
    </lineage>
</organism>
<feature type="region of interest" description="Disordered" evidence="1">
    <location>
        <begin position="27"/>
        <end position="56"/>
    </location>
</feature>
<dbReference type="InterPro" id="IPR056948">
    <property type="entry name" value="PNGaseA_N"/>
</dbReference>
<evidence type="ECO:0000256" key="1">
    <source>
        <dbReference type="SAM" id="MobiDB-lite"/>
    </source>
</evidence>
<feature type="signal peptide" evidence="2">
    <location>
        <begin position="1"/>
        <end position="23"/>
    </location>
</feature>
<keyword evidence="5" id="KW-1185">Reference proteome</keyword>
<comment type="caution">
    <text evidence="4">The sequence shown here is derived from an EMBL/GenBank/DDBJ whole genome shotgun (WGS) entry which is preliminary data.</text>
</comment>
<feature type="domain" description="Peptide N-acetyl-beta-D-glucosaminyl asparaginase amidase A N-terminal" evidence="3">
    <location>
        <begin position="48"/>
        <end position="365"/>
    </location>
</feature>
<feature type="region of interest" description="Disordered" evidence="1">
    <location>
        <begin position="546"/>
        <end position="569"/>
    </location>
</feature>
<gene>
    <name evidence="4" type="ORF">PVAP13_5NG032000</name>
</gene>
<accession>A0A8T0RM78</accession>
<keyword evidence="2" id="KW-0732">Signal</keyword>
<feature type="chain" id="PRO_5035854764" description="Peptide N-acetyl-beta-D-glucosaminyl asparaginase amidase A N-terminal domain-containing protein" evidence="2">
    <location>
        <begin position="24"/>
        <end position="569"/>
    </location>
</feature>
<feature type="region of interest" description="Disordered" evidence="1">
    <location>
        <begin position="485"/>
        <end position="506"/>
    </location>
</feature>
<dbReference type="PANTHER" id="PTHR31104">
    <property type="entry name" value="PEPTIDE-N4-(N-ACETYL-BETA-GLUCOSAMINYL)ASPARAGINE AMIDASE A PROTEIN"/>
    <property type="match status" value="1"/>
</dbReference>
<dbReference type="InterPro" id="IPR021102">
    <property type="entry name" value="PNGase_A"/>
</dbReference>
<evidence type="ECO:0000313" key="4">
    <source>
        <dbReference type="EMBL" id="KAG2586260.1"/>
    </source>
</evidence>
<evidence type="ECO:0000313" key="5">
    <source>
        <dbReference type="Proteomes" id="UP000823388"/>
    </source>
</evidence>
<evidence type="ECO:0000256" key="2">
    <source>
        <dbReference type="SAM" id="SignalP"/>
    </source>
</evidence>
<dbReference type="EMBL" id="CM029046">
    <property type="protein sequence ID" value="KAG2586260.1"/>
    <property type="molecule type" value="Genomic_DNA"/>
</dbReference>
<sequence>MAASSVHLALLLCLMIMIPATVASPRRLRESPAGASRPTTFFEVDRPLRPPPGSSGPCSTLLLSGSFGSTLAKPPATAAYSPPRCLAAAGGRASAISLAVLEWRAACRGAQLDRIFGVWLGGAELLRGSTAAPPLDGIVWSVSKDVTKYASLVAAGRSTLAVYLGNLVNSTLTGVYRANVTLHLYLRRAPAPRPPPAVAPADLVLPMSRALPPNSGGGLWHQIRSAADVQSTSVALPSNTYRAVLELYISSHGDDESWYTNQPGYRNGPFREVTVRVDGVLAGAAWPFPVIYPGGIYPLLWRPVAPIGSFNLPTYDVELTPLLDGKAHEFGFAVTNAQDVWYVGANLHLWLDPGSTATTAGLVSYVAPPANATSSQSGDPVDTHHHATASRLFSAAGWVRSSYGNITTNATQTFGLEYTLTFETLDRTTVAGAGVSATDHAGGVVYAVQTRRNFPLGWLYEQGRLTVTHGLDETTVSAGRWWTGPRSRSLRTTQSSVVEDEEGGGKSWGVRQAYSYEATDGCYFRNVTSSGYGIVSDHSSEVCAAKGTSSGRGAVGAAPGAEKAGLVRN</sequence>
<evidence type="ECO:0000259" key="3">
    <source>
        <dbReference type="Pfam" id="PF12222"/>
    </source>
</evidence>
<proteinExistence type="predicted"/>